<reference evidence="2 3" key="1">
    <citation type="submission" date="2016-03" db="EMBL/GenBank/DDBJ databases">
        <authorList>
            <person name="Ploux O."/>
        </authorList>
    </citation>
    <scope>NUCLEOTIDE SEQUENCE [LARGE SCALE GENOMIC DNA]</scope>
    <source>
        <strain evidence="2 3">UAMH 11012</strain>
    </source>
</reference>
<dbReference type="EMBL" id="FJOG01000002">
    <property type="protein sequence ID" value="CZR51486.1"/>
    <property type="molecule type" value="Genomic_DNA"/>
</dbReference>
<protein>
    <submittedName>
        <fullName evidence="2">Uncharacterized protein</fullName>
    </submittedName>
</protein>
<accession>A0A1L7WFE2</accession>
<dbReference type="AlphaFoldDB" id="A0A1L7WFE2"/>
<organism evidence="2 3">
    <name type="scientific">Phialocephala subalpina</name>
    <dbReference type="NCBI Taxonomy" id="576137"/>
    <lineage>
        <taxon>Eukaryota</taxon>
        <taxon>Fungi</taxon>
        <taxon>Dikarya</taxon>
        <taxon>Ascomycota</taxon>
        <taxon>Pezizomycotina</taxon>
        <taxon>Leotiomycetes</taxon>
        <taxon>Helotiales</taxon>
        <taxon>Mollisiaceae</taxon>
        <taxon>Phialocephala</taxon>
        <taxon>Phialocephala fortinii species complex</taxon>
    </lineage>
</organism>
<feature type="compositionally biased region" description="Basic and acidic residues" evidence="1">
    <location>
        <begin position="13"/>
        <end position="29"/>
    </location>
</feature>
<feature type="compositionally biased region" description="Acidic residues" evidence="1">
    <location>
        <begin position="187"/>
        <end position="196"/>
    </location>
</feature>
<evidence type="ECO:0000256" key="1">
    <source>
        <dbReference type="SAM" id="MobiDB-lite"/>
    </source>
</evidence>
<gene>
    <name evidence="2" type="ORF">PAC_01362</name>
</gene>
<feature type="region of interest" description="Disordered" evidence="1">
    <location>
        <begin position="1"/>
        <end position="49"/>
    </location>
</feature>
<keyword evidence="3" id="KW-1185">Reference proteome</keyword>
<feature type="region of interest" description="Disordered" evidence="1">
    <location>
        <begin position="171"/>
        <end position="196"/>
    </location>
</feature>
<dbReference type="Proteomes" id="UP000184330">
    <property type="component" value="Unassembled WGS sequence"/>
</dbReference>
<proteinExistence type="predicted"/>
<name>A0A1L7WFE2_9HELO</name>
<sequence>MDNSKRKKGFTPEQREQMRAAKLNRKADVAAEYEQPETKRLITSATGQRNGNNDFVASLHCPPAAEATKPKRQRLFKKSRTVRKAIQETKWVCRSEHYKGEAAERRAEALLSLGYYRKEVDVWMCRIRRRCLGEKEHVQEYKTVETYHVDENGNEVAEAELEVEEEMGGTEMMFDNPRPGPSTITETPEDTTDWDASWDEMMSGYSTLKMGE</sequence>
<evidence type="ECO:0000313" key="3">
    <source>
        <dbReference type="Proteomes" id="UP000184330"/>
    </source>
</evidence>
<evidence type="ECO:0000313" key="2">
    <source>
        <dbReference type="EMBL" id="CZR51486.1"/>
    </source>
</evidence>